<dbReference type="SUPFAM" id="SSF52540">
    <property type="entry name" value="P-loop containing nucleoside triphosphate hydrolases"/>
    <property type="match status" value="1"/>
</dbReference>
<dbReference type="Gene3D" id="3.40.50.300">
    <property type="entry name" value="P-loop containing nucleotide triphosphate hydrolases"/>
    <property type="match status" value="2"/>
</dbReference>
<dbReference type="SMART" id="SM00487">
    <property type="entry name" value="DEXDc"/>
    <property type="match status" value="1"/>
</dbReference>
<dbReference type="GO" id="GO:0004386">
    <property type="term" value="F:helicase activity"/>
    <property type="evidence" value="ECO:0007669"/>
    <property type="project" value="UniProtKB-KW"/>
</dbReference>
<name>A0A5B8MHQ1_9CHLO</name>
<dbReference type="SMART" id="SM00490">
    <property type="entry name" value="HELICc"/>
    <property type="match status" value="1"/>
</dbReference>
<dbReference type="SMART" id="SM01142">
    <property type="entry name" value="DSHCT"/>
    <property type="match status" value="1"/>
</dbReference>
<protein>
    <submittedName>
        <fullName evidence="7">DExH-box ATP-dependent RNA helicase</fullName>
    </submittedName>
</protein>
<evidence type="ECO:0000256" key="1">
    <source>
        <dbReference type="ARBA" id="ARBA00022741"/>
    </source>
</evidence>
<sequence>MVEVGRVGSRRCGSSLCGWTREWRVVRSRRRAGKERSLVCLEDARGRNEAVTRTRVLGNESVAGTGAVDTAGTTGDWDFFGFELDEFQTEAAQTIEEGGSVLVTAPTGAGKTAIAEIGVRSALDCGRRAIYTTPIKALSNQKYSELCEKFGNSVGLITGDAKIRPDADILVMTTEILRNILYCELNRGSPDGKDNTRLDFSRVQVIVLDEVHYLGDEERGTVWEEVIIYCGSEHLRHIQMISLSATLSNANEICSWMKQTRKQPTALVSCDSRPVPLTLHWTLYNAGKERTELEAVYSIDDSGNKVVASRYMKSLAGLKEPAPDFKTMLMILKQKKMLPAIWFIFKRSSCDFAARRAYKVLRNSNILNKRERTELFHMMSAIQDDHPESVKDDLVKPFLCGIASHHAGLLPAWKTLVEQAFRKGLIKLVFATHTLALGINMPAKTVVISDLEKRRGPYGRGVLTHNEIFQLAGRAGRRGFDSTGNCILMNSPNVSLSRVLRNLTGGPQPIDSSFHPGYGMVLNLINSLGIESARNMLRSSFKNFQCQLKADSVMAPSETQNDEVDLTSPEMNKLQQKREVQRYTLQMLLEQTLAARGAFVESFYEGQDQLPCLVAIDQGGKNIGQGDGSNLILSVLFQIELGGDSKRFLCLGDKSVFRVKSKEIAAVGEKIDGSNGDLLELVKRARDLDLDSLAWKEGHGGSGFSSALHHERVLDLLQSNQKEQLAFVGVDSETERHIYRERAKLSAIQGELRALEDADLHREDAGIDESYGEIKAWLGQGGQKFAERFRVEEVKGELVSRYLIEDRMTSAVIEGEDVSLPRARRSCHERMLGLLKNSEAYERVVKEFDARVRVLCEMDALDAASMELKPLGRVAAQLKAENELWFAICATSPEIYMLSSKELAGFMCALITRESLRLHNHVECSLPATDRVYASLERLQPQWEKLVDVQIASGVDEAPFIDARLSGLAEQWASGASWQAVRGSIDLDEGDIVKILHRTQDMLRQLGGLSLVPKELARTAKLAADSFQRSPLTDLS</sequence>
<dbReference type="GO" id="GO:0070478">
    <property type="term" value="P:nuclear-transcribed mRNA catabolic process, 3'-5' exonucleolytic nonsense-mediated decay"/>
    <property type="evidence" value="ECO:0007669"/>
    <property type="project" value="TreeGrafter"/>
</dbReference>
<dbReference type="GO" id="GO:0003676">
    <property type="term" value="F:nucleic acid binding"/>
    <property type="evidence" value="ECO:0007669"/>
    <property type="project" value="InterPro"/>
</dbReference>
<dbReference type="Proteomes" id="UP000316726">
    <property type="component" value="Chromosome 3"/>
</dbReference>
<evidence type="ECO:0000256" key="3">
    <source>
        <dbReference type="ARBA" id="ARBA00022806"/>
    </source>
</evidence>
<dbReference type="Pfam" id="PF00271">
    <property type="entry name" value="Helicase_C"/>
    <property type="match status" value="1"/>
</dbReference>
<dbReference type="InterPro" id="IPR012961">
    <property type="entry name" value="Ski2/MTR4_C"/>
</dbReference>
<feature type="domain" description="Helicase ATP-binding" evidence="5">
    <location>
        <begin position="92"/>
        <end position="265"/>
    </location>
</feature>
<dbReference type="InterPro" id="IPR014001">
    <property type="entry name" value="Helicase_ATP-bd"/>
</dbReference>
<evidence type="ECO:0000259" key="5">
    <source>
        <dbReference type="PROSITE" id="PS51192"/>
    </source>
</evidence>
<dbReference type="InterPro" id="IPR050699">
    <property type="entry name" value="RNA-DNA_Helicase"/>
</dbReference>
<organism evidence="7 8">
    <name type="scientific">Chloropicon primus</name>
    <dbReference type="NCBI Taxonomy" id="1764295"/>
    <lineage>
        <taxon>Eukaryota</taxon>
        <taxon>Viridiplantae</taxon>
        <taxon>Chlorophyta</taxon>
        <taxon>Chloropicophyceae</taxon>
        <taxon>Chloropicales</taxon>
        <taxon>Chloropicaceae</taxon>
        <taxon>Chloropicon</taxon>
    </lineage>
</organism>
<dbReference type="GO" id="GO:0005524">
    <property type="term" value="F:ATP binding"/>
    <property type="evidence" value="ECO:0007669"/>
    <property type="project" value="UniProtKB-KW"/>
</dbReference>
<keyword evidence="8" id="KW-1185">Reference proteome</keyword>
<evidence type="ECO:0000256" key="4">
    <source>
        <dbReference type="ARBA" id="ARBA00022840"/>
    </source>
</evidence>
<evidence type="ECO:0000256" key="2">
    <source>
        <dbReference type="ARBA" id="ARBA00022801"/>
    </source>
</evidence>
<evidence type="ECO:0000313" key="8">
    <source>
        <dbReference type="Proteomes" id="UP000316726"/>
    </source>
</evidence>
<dbReference type="GO" id="GO:0055087">
    <property type="term" value="C:Ski complex"/>
    <property type="evidence" value="ECO:0007669"/>
    <property type="project" value="TreeGrafter"/>
</dbReference>
<dbReference type="PROSITE" id="PS51192">
    <property type="entry name" value="HELICASE_ATP_BIND_1"/>
    <property type="match status" value="1"/>
</dbReference>
<keyword evidence="2" id="KW-0378">Hydrolase</keyword>
<keyword evidence="4" id="KW-0067">ATP-binding</keyword>
<dbReference type="STRING" id="1764295.A0A5B8MHQ1"/>
<dbReference type="InterPro" id="IPR027417">
    <property type="entry name" value="P-loop_NTPase"/>
</dbReference>
<dbReference type="OrthoDB" id="64767at2759"/>
<dbReference type="GO" id="GO:0016787">
    <property type="term" value="F:hydrolase activity"/>
    <property type="evidence" value="ECO:0007669"/>
    <property type="project" value="UniProtKB-KW"/>
</dbReference>
<dbReference type="PANTHER" id="PTHR12131">
    <property type="entry name" value="ATP-DEPENDENT RNA AND DNA HELICASE"/>
    <property type="match status" value="1"/>
</dbReference>
<dbReference type="AlphaFoldDB" id="A0A5B8MHQ1"/>
<dbReference type="InterPro" id="IPR011545">
    <property type="entry name" value="DEAD/DEAH_box_helicase_dom"/>
</dbReference>
<keyword evidence="1" id="KW-0547">Nucleotide-binding</keyword>
<dbReference type="Pfam" id="PF00270">
    <property type="entry name" value="DEAD"/>
    <property type="match status" value="1"/>
</dbReference>
<feature type="domain" description="Helicase C-terminal" evidence="6">
    <location>
        <begin position="324"/>
        <end position="528"/>
    </location>
</feature>
<accession>A0A5B8MHQ1</accession>
<evidence type="ECO:0000259" key="6">
    <source>
        <dbReference type="PROSITE" id="PS51194"/>
    </source>
</evidence>
<gene>
    <name evidence="7" type="ORF">A3770_03p25140</name>
</gene>
<reference evidence="7 8" key="1">
    <citation type="submission" date="2018-07" db="EMBL/GenBank/DDBJ databases">
        <title>The complete nuclear genome of the prasinophyte Chloropicon primus (CCMP1205).</title>
        <authorList>
            <person name="Pombert J.-F."/>
            <person name="Otis C."/>
            <person name="Turmel M."/>
            <person name="Lemieux C."/>
        </authorList>
    </citation>
    <scope>NUCLEOTIDE SEQUENCE [LARGE SCALE GENOMIC DNA]</scope>
    <source>
        <strain evidence="7 8">CCMP1205</strain>
    </source>
</reference>
<evidence type="ECO:0000313" key="7">
    <source>
        <dbReference type="EMBL" id="QDZ19996.1"/>
    </source>
</evidence>
<dbReference type="Pfam" id="PF08148">
    <property type="entry name" value="DSHCT"/>
    <property type="match status" value="1"/>
</dbReference>
<proteinExistence type="predicted"/>
<dbReference type="CDD" id="cd18795">
    <property type="entry name" value="SF2_C_Ski2"/>
    <property type="match status" value="1"/>
</dbReference>
<dbReference type="Gene3D" id="1.10.3380.30">
    <property type="match status" value="1"/>
</dbReference>
<dbReference type="PROSITE" id="PS51194">
    <property type="entry name" value="HELICASE_CTER"/>
    <property type="match status" value="1"/>
</dbReference>
<keyword evidence="3 7" id="KW-0347">Helicase</keyword>
<dbReference type="EMBL" id="CP031036">
    <property type="protein sequence ID" value="QDZ19996.1"/>
    <property type="molecule type" value="Genomic_DNA"/>
</dbReference>
<dbReference type="InterPro" id="IPR001650">
    <property type="entry name" value="Helicase_C-like"/>
</dbReference>
<dbReference type="PANTHER" id="PTHR12131:SF1">
    <property type="entry name" value="ATP-DEPENDENT RNA HELICASE SUPV3L1, MITOCHONDRIAL-RELATED"/>
    <property type="match status" value="1"/>
</dbReference>